<feature type="region of interest" description="Disordered" evidence="1">
    <location>
        <begin position="231"/>
        <end position="279"/>
    </location>
</feature>
<organism evidence="2 3">
    <name type="scientific">Dorcoceras hygrometricum</name>
    <dbReference type="NCBI Taxonomy" id="472368"/>
    <lineage>
        <taxon>Eukaryota</taxon>
        <taxon>Viridiplantae</taxon>
        <taxon>Streptophyta</taxon>
        <taxon>Embryophyta</taxon>
        <taxon>Tracheophyta</taxon>
        <taxon>Spermatophyta</taxon>
        <taxon>Magnoliopsida</taxon>
        <taxon>eudicotyledons</taxon>
        <taxon>Gunneridae</taxon>
        <taxon>Pentapetalae</taxon>
        <taxon>asterids</taxon>
        <taxon>lamiids</taxon>
        <taxon>Lamiales</taxon>
        <taxon>Gesneriaceae</taxon>
        <taxon>Didymocarpoideae</taxon>
        <taxon>Trichosporeae</taxon>
        <taxon>Loxocarpinae</taxon>
        <taxon>Dorcoceras</taxon>
    </lineage>
</organism>
<dbReference type="OrthoDB" id="1741306at2759"/>
<gene>
    <name evidence="2" type="ORF">F511_24078</name>
</gene>
<evidence type="ECO:0000313" key="2">
    <source>
        <dbReference type="EMBL" id="KZV32489.1"/>
    </source>
</evidence>
<sequence length="279" mass="31620">MAFEFRLLNDILAKSVILKAGSFDAVTHERFLMMSAIHGVVHVNWEILLFNIFKDMVTPASKQAREYAVQICILLKNAPDLELGESKEFPPLKILTTKTVGTYIAKNKNIFVDEDEPAVDKPREKKKSFYKKRPATTVETPVKRKRKTGRAAPEAQSLALVTVAQEVVPIQMMEIDMEEPSLTRSDDIVVEDTERSTDVNDEDDNLDGAENEIARKMASFTAPKQFLKDHLRSGEKDNMSGLKQPSKIIEMEKENESEKDNEIEPVATEDLSLRRALQR</sequence>
<feature type="region of interest" description="Disordered" evidence="1">
    <location>
        <begin position="134"/>
        <end position="153"/>
    </location>
</feature>
<dbReference type="EMBL" id="KV006572">
    <property type="protein sequence ID" value="KZV32489.1"/>
    <property type="molecule type" value="Genomic_DNA"/>
</dbReference>
<proteinExistence type="predicted"/>
<name>A0A2Z7BGD0_9LAMI</name>
<reference evidence="2 3" key="1">
    <citation type="journal article" date="2015" name="Proc. Natl. Acad. Sci. U.S.A.">
        <title>The resurrection genome of Boea hygrometrica: A blueprint for survival of dehydration.</title>
        <authorList>
            <person name="Xiao L."/>
            <person name="Yang G."/>
            <person name="Zhang L."/>
            <person name="Yang X."/>
            <person name="Zhao S."/>
            <person name="Ji Z."/>
            <person name="Zhou Q."/>
            <person name="Hu M."/>
            <person name="Wang Y."/>
            <person name="Chen M."/>
            <person name="Xu Y."/>
            <person name="Jin H."/>
            <person name="Xiao X."/>
            <person name="Hu G."/>
            <person name="Bao F."/>
            <person name="Hu Y."/>
            <person name="Wan P."/>
            <person name="Li L."/>
            <person name="Deng X."/>
            <person name="Kuang T."/>
            <person name="Xiang C."/>
            <person name="Zhu J.K."/>
            <person name="Oliver M.J."/>
            <person name="He Y."/>
        </authorList>
    </citation>
    <scope>NUCLEOTIDE SEQUENCE [LARGE SCALE GENOMIC DNA]</scope>
    <source>
        <strain evidence="3">cv. XS01</strain>
    </source>
</reference>
<protein>
    <submittedName>
        <fullName evidence="2">Splicing factor 3B subunit 1</fullName>
    </submittedName>
</protein>
<accession>A0A2Z7BGD0</accession>
<feature type="compositionally biased region" description="Basic and acidic residues" evidence="1">
    <location>
        <begin position="249"/>
        <end position="262"/>
    </location>
</feature>
<evidence type="ECO:0000313" key="3">
    <source>
        <dbReference type="Proteomes" id="UP000250235"/>
    </source>
</evidence>
<dbReference type="AlphaFoldDB" id="A0A2Z7BGD0"/>
<keyword evidence="3" id="KW-1185">Reference proteome</keyword>
<dbReference type="Proteomes" id="UP000250235">
    <property type="component" value="Unassembled WGS sequence"/>
</dbReference>
<evidence type="ECO:0000256" key="1">
    <source>
        <dbReference type="SAM" id="MobiDB-lite"/>
    </source>
</evidence>